<dbReference type="PANTHER" id="PTHR43369:SF2">
    <property type="entry name" value="PHOSPHORIBOSYLGLYCINAMIDE FORMYLTRANSFERASE"/>
    <property type="match status" value="1"/>
</dbReference>
<name>A0AA43U1C0_9LECA</name>
<keyword evidence="4" id="KW-0658">Purine biosynthesis</keyword>
<evidence type="ECO:0000256" key="2">
    <source>
        <dbReference type="ARBA" id="ARBA00012254"/>
    </source>
</evidence>
<organism evidence="6 7">
    <name type="scientific">Ramalina farinacea</name>
    <dbReference type="NCBI Taxonomy" id="258253"/>
    <lineage>
        <taxon>Eukaryota</taxon>
        <taxon>Fungi</taxon>
        <taxon>Dikarya</taxon>
        <taxon>Ascomycota</taxon>
        <taxon>Pezizomycotina</taxon>
        <taxon>Lecanoromycetes</taxon>
        <taxon>OSLEUM clade</taxon>
        <taxon>Lecanoromycetidae</taxon>
        <taxon>Lecanorales</taxon>
        <taxon>Lecanorineae</taxon>
        <taxon>Ramalinaceae</taxon>
        <taxon>Ramalina</taxon>
    </lineage>
</organism>
<protein>
    <recommendedName>
        <fullName evidence="2">phosphoribosylglycinamide formyltransferase 1</fullName>
        <ecNumber evidence="2">2.1.2.2</ecNumber>
    </recommendedName>
</protein>
<comment type="pathway">
    <text evidence="1">Purine metabolism; IMP biosynthesis via de novo pathway; N(2)-formyl-N(1)-(5-phospho-D-ribosyl)glycinamide from N(1)-(5-phospho-D-ribosyl)glycinamide (10-formyl THF route): step 1/1.</text>
</comment>
<evidence type="ECO:0000259" key="5">
    <source>
        <dbReference type="Pfam" id="PF00551"/>
    </source>
</evidence>
<dbReference type="Proteomes" id="UP001161017">
    <property type="component" value="Unassembled WGS sequence"/>
</dbReference>
<dbReference type="SUPFAM" id="SSF53328">
    <property type="entry name" value="Formyltransferase"/>
    <property type="match status" value="1"/>
</dbReference>
<dbReference type="GO" id="GO:0004644">
    <property type="term" value="F:phosphoribosylglycinamide formyltransferase activity"/>
    <property type="evidence" value="ECO:0007669"/>
    <property type="project" value="UniProtKB-EC"/>
</dbReference>
<evidence type="ECO:0000256" key="1">
    <source>
        <dbReference type="ARBA" id="ARBA00005054"/>
    </source>
</evidence>
<keyword evidence="3 6" id="KW-0808">Transferase</keyword>
<evidence type="ECO:0000313" key="7">
    <source>
        <dbReference type="Proteomes" id="UP001161017"/>
    </source>
</evidence>
<feature type="non-terminal residue" evidence="6">
    <location>
        <position position="182"/>
    </location>
</feature>
<evidence type="ECO:0000256" key="4">
    <source>
        <dbReference type="ARBA" id="ARBA00022755"/>
    </source>
</evidence>
<dbReference type="Pfam" id="PF00551">
    <property type="entry name" value="Formyl_trans_N"/>
    <property type="match status" value="1"/>
</dbReference>
<dbReference type="EMBL" id="JAPUFD010000018">
    <property type="protein sequence ID" value="MDI1492317.1"/>
    <property type="molecule type" value="Genomic_DNA"/>
</dbReference>
<dbReference type="InterPro" id="IPR002376">
    <property type="entry name" value="Formyl_transf_N"/>
</dbReference>
<dbReference type="GO" id="GO:0006189">
    <property type="term" value="P:'de novo' IMP biosynthetic process"/>
    <property type="evidence" value="ECO:0007669"/>
    <property type="project" value="TreeGrafter"/>
</dbReference>
<accession>A0AA43U1C0</accession>
<proteinExistence type="predicted"/>
<dbReference type="AlphaFoldDB" id="A0AA43U1C0"/>
<evidence type="ECO:0000313" key="6">
    <source>
        <dbReference type="EMBL" id="MDI1492317.1"/>
    </source>
</evidence>
<dbReference type="EC" id="2.1.2.2" evidence="2"/>
<comment type="caution">
    <text evidence="6">The sequence shown here is derived from an EMBL/GenBank/DDBJ whole genome shotgun (WGS) entry which is preliminary data.</text>
</comment>
<dbReference type="Gene3D" id="3.40.50.170">
    <property type="entry name" value="Formyl transferase, N-terminal domain"/>
    <property type="match status" value="1"/>
</dbReference>
<dbReference type="GO" id="GO:0005737">
    <property type="term" value="C:cytoplasm"/>
    <property type="evidence" value="ECO:0007669"/>
    <property type="project" value="TreeGrafter"/>
</dbReference>
<sequence length="182" mass="19774">MPKLVVLISVKLHAELLTPKSMSEGNGSNLQALMDATASGRLLGEISLVISNRLHAKGLQRAQNAGIPTTYLNLIPYSKRFPTSDASIKYGSEAREAYDTDLASKVLEVKPDMVVCAGFMHQILSNAFLDPLAKDDIPILNLHPALPGAYDGVGAIERAFADFQDGKIKRTGIMIHYVIREV</sequence>
<dbReference type="InterPro" id="IPR036477">
    <property type="entry name" value="Formyl_transf_N_sf"/>
</dbReference>
<evidence type="ECO:0000256" key="3">
    <source>
        <dbReference type="ARBA" id="ARBA00022679"/>
    </source>
</evidence>
<dbReference type="PANTHER" id="PTHR43369">
    <property type="entry name" value="PHOSPHORIBOSYLGLYCINAMIDE FORMYLTRANSFERASE"/>
    <property type="match status" value="1"/>
</dbReference>
<gene>
    <name evidence="6" type="primary">ade5</name>
    <name evidence="6" type="ORF">OHK93_003530</name>
</gene>
<keyword evidence="7" id="KW-1185">Reference proteome</keyword>
<feature type="domain" description="Formyl transferase N-terminal" evidence="5">
    <location>
        <begin position="24"/>
        <end position="181"/>
    </location>
</feature>
<reference evidence="6" key="1">
    <citation type="journal article" date="2023" name="Genome Biol. Evol.">
        <title>First Whole Genome Sequence and Flow Cytometry Genome Size Data for the Lichen-Forming Fungus Ramalina farinacea (Ascomycota).</title>
        <authorList>
            <person name="Llewellyn T."/>
            <person name="Mian S."/>
            <person name="Hill R."/>
            <person name="Leitch I.J."/>
            <person name="Gaya E."/>
        </authorList>
    </citation>
    <scope>NUCLEOTIDE SEQUENCE</scope>
    <source>
        <strain evidence="6">LIQ254RAFAR</strain>
    </source>
</reference>